<dbReference type="RefSeq" id="WP_187807052.1">
    <property type="nucleotide sequence ID" value="NZ_LZEU01000001.1"/>
</dbReference>
<gene>
    <name evidence="2" type="ORF">A9179_14885</name>
</gene>
<feature type="chain" id="PRO_5046894865" description="Sel1 repeat family protein" evidence="1">
    <location>
        <begin position="26"/>
        <end position="288"/>
    </location>
</feature>
<dbReference type="SMART" id="SM00671">
    <property type="entry name" value="SEL1"/>
    <property type="match status" value="5"/>
</dbReference>
<evidence type="ECO:0008006" key="4">
    <source>
        <dbReference type="Google" id="ProtNLM"/>
    </source>
</evidence>
<proteinExistence type="predicted"/>
<name>A0ABR7S1U5_AQUAC</name>
<dbReference type="Gene3D" id="1.25.40.10">
    <property type="entry name" value="Tetratricopeptide repeat domain"/>
    <property type="match status" value="2"/>
</dbReference>
<sequence length="288" mass="32127">MRTLPHLLLKSLASLPLLLALNAQAEVAPGCEVNIDSSSAENIFQYHSQASNGDACSQFNLGYLHYTQQEYEKAEKWYAKAAEQGISRAAFEIAMLYRDNLLPGGKEPQMRWLQQAAEQGLAMAQAELGSELLDDQQNGNELFIAMQWLEKAATQGHAQAQYLLGEQYWTDRHATLDVSIDPDGDELFQRYTSNDSKALYWLCQAAQNGSEFAQYSLSDAYSRGRGMPVDQMQSRLWLEKAAANGDPDAIAIVENDTSSWESKAELWVKRQLGDSEPRCPQIALALPQ</sequence>
<keyword evidence="1" id="KW-0732">Signal</keyword>
<organism evidence="2 3">
    <name type="scientific">Aquipseudomonas alcaligenes</name>
    <name type="common">Pseudomonas alcaligenes</name>
    <dbReference type="NCBI Taxonomy" id="43263"/>
    <lineage>
        <taxon>Bacteria</taxon>
        <taxon>Pseudomonadati</taxon>
        <taxon>Pseudomonadota</taxon>
        <taxon>Gammaproteobacteria</taxon>
        <taxon>Pseudomonadales</taxon>
        <taxon>Pseudomonadaceae</taxon>
        <taxon>Aquipseudomonas</taxon>
    </lineage>
</organism>
<dbReference type="PANTHER" id="PTHR11102:SF160">
    <property type="entry name" value="ERAD-ASSOCIATED E3 UBIQUITIN-PROTEIN LIGASE COMPONENT HRD3"/>
    <property type="match status" value="1"/>
</dbReference>
<dbReference type="InterPro" id="IPR006597">
    <property type="entry name" value="Sel1-like"/>
</dbReference>
<dbReference type="Proteomes" id="UP000744555">
    <property type="component" value="Unassembled WGS sequence"/>
</dbReference>
<protein>
    <recommendedName>
        <fullName evidence="4">Sel1 repeat family protein</fullName>
    </recommendedName>
</protein>
<comment type="caution">
    <text evidence="2">The sequence shown here is derived from an EMBL/GenBank/DDBJ whole genome shotgun (WGS) entry which is preliminary data.</text>
</comment>
<evidence type="ECO:0000313" key="3">
    <source>
        <dbReference type="Proteomes" id="UP000744555"/>
    </source>
</evidence>
<reference evidence="2 3" key="1">
    <citation type="submission" date="2016-06" db="EMBL/GenBank/DDBJ databases">
        <authorList>
            <person name="Ramos C."/>
            <person name="Pintado A."/>
            <person name="Crespo-Gomez J.I."/>
        </authorList>
    </citation>
    <scope>NUCLEOTIDE SEQUENCE [LARGE SCALE GENOMIC DNA]</scope>
    <source>
        <strain evidence="2 3">AVO110</strain>
    </source>
</reference>
<keyword evidence="3" id="KW-1185">Reference proteome</keyword>
<dbReference type="EMBL" id="LZEU01000001">
    <property type="protein sequence ID" value="MBC9251555.1"/>
    <property type="molecule type" value="Genomic_DNA"/>
</dbReference>
<evidence type="ECO:0000256" key="1">
    <source>
        <dbReference type="SAM" id="SignalP"/>
    </source>
</evidence>
<dbReference type="InterPro" id="IPR011990">
    <property type="entry name" value="TPR-like_helical_dom_sf"/>
</dbReference>
<feature type="signal peptide" evidence="1">
    <location>
        <begin position="1"/>
        <end position="25"/>
    </location>
</feature>
<dbReference type="PANTHER" id="PTHR11102">
    <property type="entry name" value="SEL-1-LIKE PROTEIN"/>
    <property type="match status" value="1"/>
</dbReference>
<dbReference type="SUPFAM" id="SSF81901">
    <property type="entry name" value="HCP-like"/>
    <property type="match status" value="2"/>
</dbReference>
<accession>A0ABR7S1U5</accession>
<evidence type="ECO:0000313" key="2">
    <source>
        <dbReference type="EMBL" id="MBC9251555.1"/>
    </source>
</evidence>
<dbReference type="InterPro" id="IPR050767">
    <property type="entry name" value="Sel1_AlgK"/>
</dbReference>
<dbReference type="Pfam" id="PF08238">
    <property type="entry name" value="Sel1"/>
    <property type="match status" value="6"/>
</dbReference>